<protein>
    <submittedName>
        <fullName evidence="1">Uncharacterized protein</fullName>
    </submittedName>
</protein>
<dbReference type="Proteomes" id="UP000299102">
    <property type="component" value="Unassembled WGS sequence"/>
</dbReference>
<evidence type="ECO:0000313" key="2">
    <source>
        <dbReference type="Proteomes" id="UP000299102"/>
    </source>
</evidence>
<dbReference type="AlphaFoldDB" id="A0A4C1Z5B3"/>
<keyword evidence="2" id="KW-1185">Reference proteome</keyword>
<evidence type="ECO:0000313" key="1">
    <source>
        <dbReference type="EMBL" id="GBP82109.1"/>
    </source>
</evidence>
<name>A0A4C1Z5B3_EUMVA</name>
<proteinExistence type="predicted"/>
<accession>A0A4C1Z5B3</accession>
<organism evidence="1 2">
    <name type="scientific">Eumeta variegata</name>
    <name type="common">Bagworm moth</name>
    <name type="synonym">Eumeta japonica</name>
    <dbReference type="NCBI Taxonomy" id="151549"/>
    <lineage>
        <taxon>Eukaryota</taxon>
        <taxon>Metazoa</taxon>
        <taxon>Ecdysozoa</taxon>
        <taxon>Arthropoda</taxon>
        <taxon>Hexapoda</taxon>
        <taxon>Insecta</taxon>
        <taxon>Pterygota</taxon>
        <taxon>Neoptera</taxon>
        <taxon>Endopterygota</taxon>
        <taxon>Lepidoptera</taxon>
        <taxon>Glossata</taxon>
        <taxon>Ditrysia</taxon>
        <taxon>Tineoidea</taxon>
        <taxon>Psychidae</taxon>
        <taxon>Oiketicinae</taxon>
        <taxon>Eumeta</taxon>
    </lineage>
</organism>
<comment type="caution">
    <text evidence="1">The sequence shown here is derived from an EMBL/GenBank/DDBJ whole genome shotgun (WGS) entry which is preliminary data.</text>
</comment>
<sequence>MASIKVSELALPSPAPHRIAAHALLYCFRPDLPHGFLGLSPEPRGFKAPPAKLSQSEIDDVRKNRYAFMIGVTSLVTPPIVDVGCQL</sequence>
<gene>
    <name evidence="1" type="ORF">EVAR_89448_1</name>
</gene>
<dbReference type="EMBL" id="BGZK01001547">
    <property type="protein sequence ID" value="GBP82109.1"/>
    <property type="molecule type" value="Genomic_DNA"/>
</dbReference>
<reference evidence="1 2" key="1">
    <citation type="journal article" date="2019" name="Commun. Biol.">
        <title>The bagworm genome reveals a unique fibroin gene that provides high tensile strength.</title>
        <authorList>
            <person name="Kono N."/>
            <person name="Nakamura H."/>
            <person name="Ohtoshi R."/>
            <person name="Tomita M."/>
            <person name="Numata K."/>
            <person name="Arakawa K."/>
        </authorList>
    </citation>
    <scope>NUCLEOTIDE SEQUENCE [LARGE SCALE GENOMIC DNA]</scope>
</reference>